<accession>A0A4Z2G0A0</accession>
<dbReference type="AlphaFoldDB" id="A0A4Z2G0A0"/>
<keyword evidence="3" id="KW-1185">Reference proteome</keyword>
<evidence type="ECO:0000256" key="1">
    <source>
        <dbReference type="SAM" id="MobiDB-lite"/>
    </source>
</evidence>
<dbReference type="Proteomes" id="UP000314294">
    <property type="component" value="Unassembled WGS sequence"/>
</dbReference>
<protein>
    <submittedName>
        <fullName evidence="2">Uncharacterized protein</fullName>
    </submittedName>
</protein>
<proteinExistence type="predicted"/>
<feature type="compositionally biased region" description="Polar residues" evidence="1">
    <location>
        <begin position="89"/>
        <end position="98"/>
    </location>
</feature>
<name>A0A4Z2G0A0_9TELE</name>
<organism evidence="2 3">
    <name type="scientific">Liparis tanakae</name>
    <name type="common">Tanaka's snailfish</name>
    <dbReference type="NCBI Taxonomy" id="230148"/>
    <lineage>
        <taxon>Eukaryota</taxon>
        <taxon>Metazoa</taxon>
        <taxon>Chordata</taxon>
        <taxon>Craniata</taxon>
        <taxon>Vertebrata</taxon>
        <taxon>Euteleostomi</taxon>
        <taxon>Actinopterygii</taxon>
        <taxon>Neopterygii</taxon>
        <taxon>Teleostei</taxon>
        <taxon>Neoteleostei</taxon>
        <taxon>Acanthomorphata</taxon>
        <taxon>Eupercaria</taxon>
        <taxon>Perciformes</taxon>
        <taxon>Cottioidei</taxon>
        <taxon>Cottales</taxon>
        <taxon>Liparidae</taxon>
        <taxon>Liparis</taxon>
    </lineage>
</organism>
<feature type="region of interest" description="Disordered" evidence="1">
    <location>
        <begin position="74"/>
        <end position="98"/>
    </location>
</feature>
<sequence length="98" mass="10977">MAETTGSRGEAVGRRLTEARVRQEVKTLSGIKSGRRRSSECGWPVVTRHQHRQLGQNFSLRNKIQTRMLLTVSPPQGWEQLGGEVNHSDPPQSRSTAE</sequence>
<evidence type="ECO:0000313" key="3">
    <source>
        <dbReference type="Proteomes" id="UP000314294"/>
    </source>
</evidence>
<gene>
    <name evidence="2" type="ORF">EYF80_043150</name>
</gene>
<evidence type="ECO:0000313" key="2">
    <source>
        <dbReference type="EMBL" id="TNN46681.1"/>
    </source>
</evidence>
<dbReference type="EMBL" id="SRLO01000779">
    <property type="protein sequence ID" value="TNN46681.1"/>
    <property type="molecule type" value="Genomic_DNA"/>
</dbReference>
<comment type="caution">
    <text evidence="2">The sequence shown here is derived from an EMBL/GenBank/DDBJ whole genome shotgun (WGS) entry which is preliminary data.</text>
</comment>
<reference evidence="2 3" key="1">
    <citation type="submission" date="2019-03" db="EMBL/GenBank/DDBJ databases">
        <title>First draft genome of Liparis tanakae, snailfish: a comprehensive survey of snailfish specific genes.</title>
        <authorList>
            <person name="Kim W."/>
            <person name="Song I."/>
            <person name="Jeong J.-H."/>
            <person name="Kim D."/>
            <person name="Kim S."/>
            <person name="Ryu S."/>
            <person name="Song J.Y."/>
            <person name="Lee S.K."/>
        </authorList>
    </citation>
    <scope>NUCLEOTIDE SEQUENCE [LARGE SCALE GENOMIC DNA]</scope>
    <source>
        <tissue evidence="2">Muscle</tissue>
    </source>
</reference>